<proteinExistence type="predicted"/>
<accession>A0AAE0YKL9</accession>
<keyword evidence="2" id="KW-1185">Reference proteome</keyword>
<sequence length="209" mass="22485">MSQRSVYEQHILAESEQDIPGGKGAQCASCDTNKAVRTVSSMVTCDSSTGGGLLSAPRFTALTSPHSVKVAQFQAVTCHIGESSEKCDSIILGIPLLEKLAVLPSPHSDTRGVLLTLIPLPDLSARPKPWRFDWSGCHQAMGPDMSSYLNTTKDATGTAFLKGSVSKLDQVVSGISIEAAHNKYWLRKITVISWSKTLMNQGRALSLVR</sequence>
<dbReference type="AlphaFoldDB" id="A0AAE0YKL9"/>
<gene>
    <name evidence="1" type="ORF">RRG08_019584</name>
</gene>
<comment type="caution">
    <text evidence="1">The sequence shown here is derived from an EMBL/GenBank/DDBJ whole genome shotgun (WGS) entry which is preliminary data.</text>
</comment>
<organism evidence="1 2">
    <name type="scientific">Elysia crispata</name>
    <name type="common">lettuce slug</name>
    <dbReference type="NCBI Taxonomy" id="231223"/>
    <lineage>
        <taxon>Eukaryota</taxon>
        <taxon>Metazoa</taxon>
        <taxon>Spiralia</taxon>
        <taxon>Lophotrochozoa</taxon>
        <taxon>Mollusca</taxon>
        <taxon>Gastropoda</taxon>
        <taxon>Heterobranchia</taxon>
        <taxon>Euthyneura</taxon>
        <taxon>Panpulmonata</taxon>
        <taxon>Sacoglossa</taxon>
        <taxon>Placobranchoidea</taxon>
        <taxon>Plakobranchidae</taxon>
        <taxon>Elysia</taxon>
    </lineage>
</organism>
<dbReference type="Proteomes" id="UP001283361">
    <property type="component" value="Unassembled WGS sequence"/>
</dbReference>
<name>A0AAE0YKL9_9GAST</name>
<evidence type="ECO:0000313" key="2">
    <source>
        <dbReference type="Proteomes" id="UP001283361"/>
    </source>
</evidence>
<protein>
    <submittedName>
        <fullName evidence="1">Uncharacterized protein</fullName>
    </submittedName>
</protein>
<dbReference type="EMBL" id="JAWDGP010006057">
    <property type="protein sequence ID" value="KAK3748069.1"/>
    <property type="molecule type" value="Genomic_DNA"/>
</dbReference>
<evidence type="ECO:0000313" key="1">
    <source>
        <dbReference type="EMBL" id="KAK3748069.1"/>
    </source>
</evidence>
<reference evidence="1" key="1">
    <citation type="journal article" date="2023" name="G3 (Bethesda)">
        <title>A reference genome for the long-term kleptoplast-retaining sea slug Elysia crispata morphotype clarki.</title>
        <authorList>
            <person name="Eastman K.E."/>
            <person name="Pendleton A.L."/>
            <person name="Shaikh M.A."/>
            <person name="Suttiyut T."/>
            <person name="Ogas R."/>
            <person name="Tomko P."/>
            <person name="Gavelis G."/>
            <person name="Widhalm J.R."/>
            <person name="Wisecaver J.H."/>
        </authorList>
    </citation>
    <scope>NUCLEOTIDE SEQUENCE</scope>
    <source>
        <strain evidence="1">ECLA1</strain>
    </source>
</reference>